<dbReference type="InterPro" id="IPR011006">
    <property type="entry name" value="CheY-like_superfamily"/>
</dbReference>
<dbReference type="InterPro" id="IPR039420">
    <property type="entry name" value="WalR-like"/>
</dbReference>
<dbReference type="AlphaFoldDB" id="A0A3D9UME6"/>
<evidence type="ECO:0000313" key="9">
    <source>
        <dbReference type="Proteomes" id="UP000256253"/>
    </source>
</evidence>
<dbReference type="PROSITE" id="PS50110">
    <property type="entry name" value="RESPONSE_REGULATORY"/>
    <property type="match status" value="1"/>
</dbReference>
<dbReference type="InterPro" id="IPR001789">
    <property type="entry name" value="Sig_transdc_resp-reg_receiver"/>
</dbReference>
<evidence type="ECO:0000313" key="8">
    <source>
        <dbReference type="EMBL" id="REF30499.1"/>
    </source>
</evidence>
<dbReference type="CDD" id="cd17535">
    <property type="entry name" value="REC_NarL-like"/>
    <property type="match status" value="1"/>
</dbReference>
<evidence type="ECO:0000259" key="6">
    <source>
        <dbReference type="PROSITE" id="PS50043"/>
    </source>
</evidence>
<dbReference type="GO" id="GO:0003677">
    <property type="term" value="F:DNA binding"/>
    <property type="evidence" value="ECO:0007669"/>
    <property type="project" value="UniProtKB-KW"/>
</dbReference>
<dbReference type="PROSITE" id="PS00622">
    <property type="entry name" value="HTH_LUXR_1"/>
    <property type="match status" value="1"/>
</dbReference>
<gene>
    <name evidence="8" type="ORF">DFJ65_1507</name>
</gene>
<dbReference type="GO" id="GO:0000160">
    <property type="term" value="P:phosphorelay signal transduction system"/>
    <property type="evidence" value="ECO:0007669"/>
    <property type="project" value="InterPro"/>
</dbReference>
<organism evidence="8 9">
    <name type="scientific">Calidifontibacter indicus</name>
    <dbReference type="NCBI Taxonomy" id="419650"/>
    <lineage>
        <taxon>Bacteria</taxon>
        <taxon>Bacillati</taxon>
        <taxon>Actinomycetota</taxon>
        <taxon>Actinomycetes</taxon>
        <taxon>Micrococcales</taxon>
        <taxon>Dermacoccaceae</taxon>
        <taxon>Calidifontibacter</taxon>
    </lineage>
</organism>
<proteinExistence type="predicted"/>
<dbReference type="SMART" id="SM00448">
    <property type="entry name" value="REC"/>
    <property type="match status" value="1"/>
</dbReference>
<feature type="modified residue" description="4-aspartylphosphate" evidence="5">
    <location>
        <position position="53"/>
    </location>
</feature>
<evidence type="ECO:0000256" key="3">
    <source>
        <dbReference type="ARBA" id="ARBA00023125"/>
    </source>
</evidence>
<name>A0A3D9UME6_9MICO</name>
<accession>A0A3D9UME6</accession>
<reference evidence="8 9" key="1">
    <citation type="submission" date="2018-08" db="EMBL/GenBank/DDBJ databases">
        <title>Sequencing the genomes of 1000 actinobacteria strains.</title>
        <authorList>
            <person name="Klenk H.-P."/>
        </authorList>
    </citation>
    <scope>NUCLEOTIDE SEQUENCE [LARGE SCALE GENOMIC DNA]</scope>
    <source>
        <strain evidence="8 9">DSM 22967</strain>
    </source>
</reference>
<evidence type="ECO:0000256" key="2">
    <source>
        <dbReference type="ARBA" id="ARBA00023015"/>
    </source>
</evidence>
<dbReference type="PANTHER" id="PTHR43214">
    <property type="entry name" value="TWO-COMPONENT RESPONSE REGULATOR"/>
    <property type="match status" value="1"/>
</dbReference>
<evidence type="ECO:0000256" key="4">
    <source>
        <dbReference type="ARBA" id="ARBA00023163"/>
    </source>
</evidence>
<keyword evidence="9" id="KW-1185">Reference proteome</keyword>
<evidence type="ECO:0000256" key="1">
    <source>
        <dbReference type="ARBA" id="ARBA00022553"/>
    </source>
</evidence>
<keyword evidence="4" id="KW-0804">Transcription</keyword>
<keyword evidence="2" id="KW-0805">Transcription regulation</keyword>
<evidence type="ECO:0000256" key="5">
    <source>
        <dbReference type="PROSITE-ProRule" id="PRU00169"/>
    </source>
</evidence>
<protein>
    <submittedName>
        <fullName evidence="8">LuxR family two component transcriptional regulator</fullName>
    </submittedName>
</protein>
<dbReference type="PROSITE" id="PS50043">
    <property type="entry name" value="HTH_LUXR_2"/>
    <property type="match status" value="1"/>
</dbReference>
<dbReference type="SUPFAM" id="SSF52172">
    <property type="entry name" value="CheY-like"/>
    <property type="match status" value="1"/>
</dbReference>
<dbReference type="EMBL" id="QTUA01000001">
    <property type="protein sequence ID" value="REF30499.1"/>
    <property type="molecule type" value="Genomic_DNA"/>
</dbReference>
<dbReference type="Pfam" id="PF00196">
    <property type="entry name" value="GerE"/>
    <property type="match status" value="1"/>
</dbReference>
<dbReference type="InterPro" id="IPR058245">
    <property type="entry name" value="NreC/VraR/RcsB-like_REC"/>
</dbReference>
<comment type="caution">
    <text evidence="8">The sequence shown here is derived from an EMBL/GenBank/DDBJ whole genome shotgun (WGS) entry which is preliminary data.</text>
</comment>
<dbReference type="CDD" id="cd06170">
    <property type="entry name" value="LuxR_C_like"/>
    <property type="match status" value="1"/>
</dbReference>
<dbReference type="GO" id="GO:0006355">
    <property type="term" value="P:regulation of DNA-templated transcription"/>
    <property type="evidence" value="ECO:0007669"/>
    <property type="project" value="InterPro"/>
</dbReference>
<dbReference type="Pfam" id="PF00072">
    <property type="entry name" value="Response_reg"/>
    <property type="match status" value="1"/>
</dbReference>
<keyword evidence="3" id="KW-0238">DNA-binding</keyword>
<feature type="domain" description="HTH luxR-type" evidence="6">
    <location>
        <begin position="143"/>
        <end position="208"/>
    </location>
</feature>
<sequence>MRVYLVDDHEIVRRGLADLLHQDGRCEVVGECGSAVEASARIPALHPDVAVLDGRLQDGSGMQVCREVRSVDPSIRCVILTSYDDDEAMLQAILAGAQAYLLKQIRGNDLIDVVLRVAAGENLLDEGAAREVRDRLAATDLSHHPALVDLTEQERKVLLLVAEGRTNREVAGELFLAEKTVKNYLTSILAKLGLGSRTQAAVLVERLRAGH</sequence>
<feature type="domain" description="Response regulatory" evidence="7">
    <location>
        <begin position="2"/>
        <end position="118"/>
    </location>
</feature>
<dbReference type="InterPro" id="IPR000792">
    <property type="entry name" value="Tscrpt_reg_LuxR_C"/>
</dbReference>
<dbReference type="Gene3D" id="3.40.50.2300">
    <property type="match status" value="1"/>
</dbReference>
<dbReference type="PANTHER" id="PTHR43214:SF24">
    <property type="entry name" value="TRANSCRIPTIONAL REGULATORY PROTEIN NARL-RELATED"/>
    <property type="match status" value="1"/>
</dbReference>
<dbReference type="SMART" id="SM00421">
    <property type="entry name" value="HTH_LUXR"/>
    <property type="match status" value="1"/>
</dbReference>
<evidence type="ECO:0000259" key="7">
    <source>
        <dbReference type="PROSITE" id="PS50110"/>
    </source>
</evidence>
<dbReference type="Proteomes" id="UP000256253">
    <property type="component" value="Unassembled WGS sequence"/>
</dbReference>
<keyword evidence="1 5" id="KW-0597">Phosphoprotein</keyword>
<dbReference type="PRINTS" id="PR00038">
    <property type="entry name" value="HTHLUXR"/>
</dbReference>